<protein>
    <submittedName>
        <fullName evidence="2">Uncharacterized protein</fullName>
    </submittedName>
</protein>
<comment type="caution">
    <text evidence="2">The sequence shown here is derived from an EMBL/GenBank/DDBJ whole genome shotgun (WGS) entry which is preliminary data.</text>
</comment>
<keyword evidence="1" id="KW-1133">Transmembrane helix</keyword>
<keyword evidence="1" id="KW-0812">Transmembrane</keyword>
<feature type="transmembrane region" description="Helical" evidence="1">
    <location>
        <begin position="50"/>
        <end position="66"/>
    </location>
</feature>
<reference evidence="2 3" key="1">
    <citation type="submission" date="2022-08" db="EMBL/GenBank/DDBJ databases">
        <title>Bacterial and archaeal communities from various locations to study Microbial Dark Matter (Phase II).</title>
        <authorList>
            <person name="Stepanauskas R."/>
        </authorList>
    </citation>
    <scope>NUCLEOTIDE SEQUENCE [LARGE SCALE GENOMIC DNA]</scope>
    <source>
        <strain evidence="2 3">PD1</strain>
    </source>
</reference>
<keyword evidence="1" id="KW-0472">Membrane</keyword>
<dbReference type="EMBL" id="JANUCP010000002">
    <property type="protein sequence ID" value="MCS3918474.1"/>
    <property type="molecule type" value="Genomic_DNA"/>
</dbReference>
<sequence>MKGNQELPWMLMIAEGQKWVTGLAIAVLIYGAVVLFAYIAGWVSPRTCEGLSSVPCFIVAGWYAWIVGNREGTLLHKWGWALFALGWLLVGVAFLLPSGTGRLVALSSAAPTLLVGFGTTFLANWYGHGEGGTNP</sequence>
<dbReference type="RefSeq" id="WP_259094355.1">
    <property type="nucleotide sequence ID" value="NZ_CP130454.1"/>
</dbReference>
<evidence type="ECO:0000256" key="1">
    <source>
        <dbReference type="SAM" id="Phobius"/>
    </source>
</evidence>
<feature type="transmembrane region" description="Helical" evidence="1">
    <location>
        <begin position="103"/>
        <end position="126"/>
    </location>
</feature>
<evidence type="ECO:0000313" key="2">
    <source>
        <dbReference type="EMBL" id="MCS3918474.1"/>
    </source>
</evidence>
<evidence type="ECO:0000313" key="3">
    <source>
        <dbReference type="Proteomes" id="UP001204798"/>
    </source>
</evidence>
<accession>A0ABT2ELA0</accession>
<keyword evidence="3" id="KW-1185">Reference proteome</keyword>
<proteinExistence type="predicted"/>
<feature type="transmembrane region" description="Helical" evidence="1">
    <location>
        <begin position="20"/>
        <end position="43"/>
    </location>
</feature>
<name>A0ABT2ELA0_9BACT</name>
<gene>
    <name evidence="2" type="ORF">M2350_000874</name>
</gene>
<dbReference type="Proteomes" id="UP001204798">
    <property type="component" value="Unassembled WGS sequence"/>
</dbReference>
<organism evidence="2 3">
    <name type="scientific">Candidatus Fervidibacter sacchari</name>
    <dbReference type="NCBI Taxonomy" id="1448929"/>
    <lineage>
        <taxon>Bacteria</taxon>
        <taxon>Candidatus Fervidibacterota</taxon>
        <taxon>Candidatus Fervidibacter</taxon>
    </lineage>
</organism>
<feature type="transmembrane region" description="Helical" evidence="1">
    <location>
        <begin position="78"/>
        <end position="96"/>
    </location>
</feature>